<dbReference type="PANTHER" id="PTHR22959:SF0">
    <property type="entry name" value="PARTNER OF Y14 AND MAGO"/>
    <property type="match status" value="1"/>
</dbReference>
<dbReference type="EMBL" id="CAJVPS010000247">
    <property type="protein sequence ID" value="CAG8469222.1"/>
    <property type="molecule type" value="Genomic_DNA"/>
</dbReference>
<dbReference type="Proteomes" id="UP000789508">
    <property type="component" value="Unassembled WGS sequence"/>
</dbReference>
<comment type="caution">
    <text evidence="4">The sequence shown here is derived from an EMBL/GenBank/DDBJ whole genome shotgun (WGS) entry which is preliminary data.</text>
</comment>
<dbReference type="Pfam" id="PF09282">
    <property type="entry name" value="Mago-bind"/>
    <property type="match status" value="1"/>
</dbReference>
<dbReference type="SMART" id="SM01273">
    <property type="entry name" value="Mago-bind"/>
    <property type="match status" value="1"/>
</dbReference>
<dbReference type="InterPro" id="IPR015362">
    <property type="entry name" value="WIBG_mago-bd"/>
</dbReference>
<dbReference type="GO" id="GO:0035145">
    <property type="term" value="C:exon-exon junction complex"/>
    <property type="evidence" value="ECO:0007669"/>
    <property type="project" value="TreeGrafter"/>
</dbReference>
<feature type="region of interest" description="Disordered" evidence="2">
    <location>
        <begin position="1"/>
        <end position="44"/>
    </location>
</feature>
<feature type="region of interest" description="Disordered" evidence="2">
    <location>
        <begin position="68"/>
        <end position="137"/>
    </location>
</feature>
<feature type="compositionally biased region" description="Acidic residues" evidence="2">
    <location>
        <begin position="103"/>
        <end position="119"/>
    </location>
</feature>
<feature type="coiled-coil region" evidence="1">
    <location>
        <begin position="203"/>
        <end position="230"/>
    </location>
</feature>
<evidence type="ECO:0000259" key="3">
    <source>
        <dbReference type="SMART" id="SM01273"/>
    </source>
</evidence>
<feature type="compositionally biased region" description="Low complexity" evidence="2">
    <location>
        <begin position="1"/>
        <end position="10"/>
    </location>
</feature>
<dbReference type="AlphaFoldDB" id="A0A9N8VWW3"/>
<organism evidence="4 5">
    <name type="scientific">Ambispora leptoticha</name>
    <dbReference type="NCBI Taxonomy" id="144679"/>
    <lineage>
        <taxon>Eukaryota</taxon>
        <taxon>Fungi</taxon>
        <taxon>Fungi incertae sedis</taxon>
        <taxon>Mucoromycota</taxon>
        <taxon>Glomeromycotina</taxon>
        <taxon>Glomeromycetes</taxon>
        <taxon>Archaeosporales</taxon>
        <taxon>Ambisporaceae</taxon>
        <taxon>Ambispora</taxon>
    </lineage>
</organism>
<dbReference type="GO" id="GO:0005737">
    <property type="term" value="C:cytoplasm"/>
    <property type="evidence" value="ECO:0007669"/>
    <property type="project" value="TreeGrafter"/>
</dbReference>
<evidence type="ECO:0000256" key="1">
    <source>
        <dbReference type="SAM" id="Coils"/>
    </source>
</evidence>
<dbReference type="OrthoDB" id="21625at2759"/>
<feature type="region of interest" description="Disordered" evidence="2">
    <location>
        <begin position="169"/>
        <end position="198"/>
    </location>
</feature>
<dbReference type="GO" id="GO:1903259">
    <property type="term" value="P:exon-exon junction complex disassembly"/>
    <property type="evidence" value="ECO:0007669"/>
    <property type="project" value="InterPro"/>
</dbReference>
<proteinExistence type="predicted"/>
<name>A0A9N8VWW3_9GLOM</name>
<feature type="compositionally biased region" description="Basic residues" evidence="2">
    <location>
        <begin position="80"/>
        <end position="96"/>
    </location>
</feature>
<feature type="compositionally biased region" description="Basic and acidic residues" evidence="2">
    <location>
        <begin position="120"/>
        <end position="137"/>
    </location>
</feature>
<evidence type="ECO:0000313" key="4">
    <source>
        <dbReference type="EMBL" id="CAG8469222.1"/>
    </source>
</evidence>
<protein>
    <submittedName>
        <fullName evidence="4">12024_t:CDS:1</fullName>
    </submittedName>
</protein>
<sequence length="259" mass="29404">MSNNSSRSSSTPSVAGIITNANNERIIPATRRADGSIRPERRVRDGFVPLEDVQRYKNARVAVIEQQTALNKKKLEAARPKTKAQIKNEKRKAKKQEKREKNLEEEDGSSLADNEEKDEDIDRHLSEERQDYGESTIKEKKDLDIQANVFLSQGLENLTVTSVEVSTTLSSVKTQKGTSNPIETAQHSTRQATSEDTNTVSQMDSLKKRVKALEKKIRQIEQLVQRQEAGESLNSDQLEKIERLTEFRDELQRIKDGKD</sequence>
<dbReference type="SUPFAM" id="SSF101931">
    <property type="entry name" value="Pym (Within the bgcn gene intron protein, WIBG), N-terminal domain"/>
    <property type="match status" value="1"/>
</dbReference>
<feature type="compositionally biased region" description="Polar residues" evidence="2">
    <location>
        <begin position="173"/>
        <end position="198"/>
    </location>
</feature>
<keyword evidence="1" id="KW-0175">Coiled coil</keyword>
<reference evidence="4" key="1">
    <citation type="submission" date="2021-06" db="EMBL/GenBank/DDBJ databases">
        <authorList>
            <person name="Kallberg Y."/>
            <person name="Tangrot J."/>
            <person name="Rosling A."/>
        </authorList>
    </citation>
    <scope>NUCLEOTIDE SEQUENCE</scope>
    <source>
        <strain evidence="4">FL130A</strain>
    </source>
</reference>
<gene>
    <name evidence="4" type="ORF">ALEPTO_LOCUS1929</name>
</gene>
<feature type="domain" description="WIBG Mago-binding" evidence="3">
    <location>
        <begin position="23"/>
        <end position="49"/>
    </location>
</feature>
<dbReference type="GO" id="GO:0003723">
    <property type="term" value="F:RNA binding"/>
    <property type="evidence" value="ECO:0007669"/>
    <property type="project" value="TreeGrafter"/>
</dbReference>
<evidence type="ECO:0000313" key="5">
    <source>
        <dbReference type="Proteomes" id="UP000789508"/>
    </source>
</evidence>
<dbReference type="InterPro" id="IPR039333">
    <property type="entry name" value="PYM1"/>
</dbReference>
<accession>A0A9N8VWW3</accession>
<dbReference type="PANTHER" id="PTHR22959">
    <property type="entry name" value="PYM PROTEIN"/>
    <property type="match status" value="1"/>
</dbReference>
<feature type="compositionally biased region" description="Basic and acidic residues" evidence="2">
    <location>
        <begin position="31"/>
        <end position="44"/>
    </location>
</feature>
<keyword evidence="5" id="KW-1185">Reference proteome</keyword>
<dbReference type="InterPro" id="IPR036348">
    <property type="entry name" value="WIBG_N_sf"/>
</dbReference>
<evidence type="ECO:0000256" key="2">
    <source>
        <dbReference type="SAM" id="MobiDB-lite"/>
    </source>
</evidence>